<dbReference type="OrthoDB" id="1674556at2"/>
<sequence length="387" mass="43191">MIKNKQRLIILAFTMMLTHGIINNLRGQVGPYIINDLKLNYSQLGFLLSFISIGAMSIFFLSGKIIEKYGLYKLLSYGLIHTTAALLSVHYAQNYYSLIFSLFLLGSGLTIINIIAVNITSITYSKKRGKMINLLHLFYGVGGIIAPYFVTFVLKSGFKWSYSFLFSIIFIIFIFFELKKVKIPKIEASSKKLMRTTKDLLTDKKVILFSSIIFLQIGVEFSLVTWLAPFLKDVQGRTDLFISFYLSLFFISFTLGRLAASFIVEKIGYYDFLLISGVISIILISTALIGGPAYTILIPLSGLFLAVQVPTLQALILDTFAESGIKVVGFAQTAGMIGLTVISNWVVGFINDLIGLKAGFSFLVLILIISVILTYYLKKTTKKTLLN</sequence>
<evidence type="ECO:0000259" key="8">
    <source>
        <dbReference type="PROSITE" id="PS50850"/>
    </source>
</evidence>
<feature type="transmembrane region" description="Helical" evidence="7">
    <location>
        <begin position="131"/>
        <end position="154"/>
    </location>
</feature>
<evidence type="ECO:0000313" key="10">
    <source>
        <dbReference type="Proteomes" id="UP000006866"/>
    </source>
</evidence>
<dbReference type="PANTHER" id="PTHR23514:SF3">
    <property type="entry name" value="BYPASS OF STOP CODON PROTEIN 6"/>
    <property type="match status" value="1"/>
</dbReference>
<feature type="transmembrane region" description="Helical" evidence="7">
    <location>
        <begin position="74"/>
        <end position="92"/>
    </location>
</feature>
<comment type="similarity">
    <text evidence="2">Belongs to the major facilitator superfamily.</text>
</comment>
<dbReference type="KEGG" id="hpk:Hprae_1322"/>
<feature type="transmembrane region" description="Helical" evidence="7">
    <location>
        <begin position="240"/>
        <end position="260"/>
    </location>
</feature>
<dbReference type="PROSITE" id="PS50850">
    <property type="entry name" value="MFS"/>
    <property type="match status" value="1"/>
</dbReference>
<reference evidence="10" key="1">
    <citation type="submission" date="2010-10" db="EMBL/GenBank/DDBJ databases">
        <title>The complete genome of Halanaerobium praevalens DSM 2228.</title>
        <authorList>
            <consortium name="US DOE Joint Genome Institute (JGI-PGF)"/>
            <person name="Lucas S."/>
            <person name="Copeland A."/>
            <person name="Lapidus A."/>
            <person name="Glavina del Rio T."/>
            <person name="Dalin E."/>
            <person name="Tice H."/>
            <person name="Bruce D."/>
            <person name="Goodwin L."/>
            <person name="Pitluck S."/>
            <person name="Kyrpides N."/>
            <person name="Mavromatis K."/>
            <person name="Ivanova N."/>
            <person name="Ovchinnikova G."/>
            <person name="Chertkov O."/>
            <person name="Detter J.C."/>
            <person name="Han C."/>
            <person name="Larimer F."/>
            <person name="Land M."/>
            <person name="Hauser L."/>
            <person name="Markowitz V."/>
            <person name="Cheng J.-F."/>
            <person name="Hugenholtz P."/>
            <person name="Woyke T."/>
            <person name="Wu D."/>
            <person name="Tindall B."/>
            <person name="Pomrenke H.G."/>
            <person name="Brambilla E."/>
            <person name="Klenk H.-P."/>
            <person name="Eisen J.A."/>
        </authorList>
    </citation>
    <scope>NUCLEOTIDE SEQUENCE [LARGE SCALE GENOMIC DNA]</scope>
    <source>
        <strain evidence="10">ATCC 33744 / DSM 2228 / GSL</strain>
    </source>
</reference>
<reference evidence="9 10" key="2">
    <citation type="journal article" date="2011" name="Stand. Genomic Sci.">
        <title>Complete genome sequence of the extremely halophilic Halanaerobium praevalens type strain (GSL).</title>
        <authorList>
            <person name="Ivanova N."/>
            <person name="Sikorski J."/>
            <person name="Chertkov O."/>
            <person name="Nolan M."/>
            <person name="Lucas S."/>
            <person name="Hammon N."/>
            <person name="Deshpande S."/>
            <person name="Cheng J.F."/>
            <person name="Tapia R."/>
            <person name="Han C."/>
            <person name="Goodwin L."/>
            <person name="Pitluck S."/>
            <person name="Huntemann M."/>
            <person name="Liolios K."/>
            <person name="Pagani I."/>
            <person name="Mavromatis K."/>
            <person name="Ovchinikova G."/>
            <person name="Pati A."/>
            <person name="Chen A."/>
            <person name="Palaniappan K."/>
            <person name="Land M."/>
            <person name="Hauser L."/>
            <person name="Brambilla E.M."/>
            <person name="Kannan K.P."/>
            <person name="Rohde M."/>
            <person name="Tindall B.J."/>
            <person name="Goker M."/>
            <person name="Detter J.C."/>
            <person name="Woyke T."/>
            <person name="Bristow J."/>
            <person name="Eisen J.A."/>
            <person name="Markowitz V."/>
            <person name="Hugenholtz P."/>
            <person name="Kyrpides N.C."/>
            <person name="Klenk H.P."/>
            <person name="Lapidus A."/>
        </authorList>
    </citation>
    <scope>NUCLEOTIDE SEQUENCE [LARGE SCALE GENOMIC DNA]</scope>
    <source>
        <strain evidence="10">ATCC 33744 / DSM 2228 / GSL</strain>
    </source>
</reference>
<feature type="transmembrane region" description="Helical" evidence="7">
    <location>
        <begin position="358"/>
        <end position="377"/>
    </location>
</feature>
<keyword evidence="5 7" id="KW-1133">Transmembrane helix</keyword>
<name>E3DMW6_HALPG</name>
<dbReference type="InterPro" id="IPR051788">
    <property type="entry name" value="MFS_Transporter"/>
</dbReference>
<feature type="transmembrane region" description="Helical" evidence="7">
    <location>
        <begin position="206"/>
        <end position="228"/>
    </location>
</feature>
<comment type="subcellular location">
    <subcellularLocation>
        <location evidence="1">Cell membrane</location>
        <topology evidence="1">Multi-pass membrane protein</topology>
    </subcellularLocation>
</comment>
<dbReference type="Pfam" id="PF07690">
    <property type="entry name" value="MFS_1"/>
    <property type="match status" value="1"/>
</dbReference>
<dbReference type="EMBL" id="CP002175">
    <property type="protein sequence ID" value="ADO77455.1"/>
    <property type="molecule type" value="Genomic_DNA"/>
</dbReference>
<protein>
    <submittedName>
        <fullName evidence="9">Major facilitator superfamily MFS_1</fullName>
    </submittedName>
</protein>
<dbReference type="GO" id="GO:0022857">
    <property type="term" value="F:transmembrane transporter activity"/>
    <property type="evidence" value="ECO:0007669"/>
    <property type="project" value="InterPro"/>
</dbReference>
<dbReference type="InterPro" id="IPR036259">
    <property type="entry name" value="MFS_trans_sf"/>
</dbReference>
<feature type="transmembrane region" description="Helical" evidence="7">
    <location>
        <begin position="296"/>
        <end position="315"/>
    </location>
</feature>
<dbReference type="PATRIC" id="fig|572479.3.peg.1337"/>
<dbReference type="RefSeq" id="WP_014553482.1">
    <property type="nucleotide sequence ID" value="NC_017455.1"/>
</dbReference>
<keyword evidence="3" id="KW-0813">Transport</keyword>
<dbReference type="AlphaFoldDB" id="E3DMW6"/>
<feature type="transmembrane region" description="Helical" evidence="7">
    <location>
        <begin position="43"/>
        <end position="62"/>
    </location>
</feature>
<dbReference type="InterPro" id="IPR020846">
    <property type="entry name" value="MFS_dom"/>
</dbReference>
<feature type="domain" description="Major facilitator superfamily (MFS) profile" evidence="8">
    <location>
        <begin position="8"/>
        <end position="382"/>
    </location>
</feature>
<feature type="transmembrane region" description="Helical" evidence="7">
    <location>
        <begin position="327"/>
        <end position="346"/>
    </location>
</feature>
<organism evidence="9 10">
    <name type="scientific">Halanaerobium praevalens (strain ATCC 33744 / DSM 2228 / GSL)</name>
    <dbReference type="NCBI Taxonomy" id="572479"/>
    <lineage>
        <taxon>Bacteria</taxon>
        <taxon>Bacillati</taxon>
        <taxon>Bacillota</taxon>
        <taxon>Clostridia</taxon>
        <taxon>Halanaerobiales</taxon>
        <taxon>Halanaerobiaceae</taxon>
        <taxon>Halanaerobium</taxon>
    </lineage>
</organism>
<dbReference type="eggNOG" id="COG0738">
    <property type="taxonomic scope" value="Bacteria"/>
</dbReference>
<dbReference type="PANTHER" id="PTHR23514">
    <property type="entry name" value="BYPASS OF STOP CODON PROTEIN 6"/>
    <property type="match status" value="1"/>
</dbReference>
<dbReference type="Gene3D" id="1.20.1250.20">
    <property type="entry name" value="MFS general substrate transporter like domains"/>
    <property type="match status" value="2"/>
</dbReference>
<evidence type="ECO:0000256" key="6">
    <source>
        <dbReference type="ARBA" id="ARBA00023136"/>
    </source>
</evidence>
<keyword evidence="6 7" id="KW-0472">Membrane</keyword>
<keyword evidence="4 7" id="KW-0812">Transmembrane</keyword>
<dbReference type="STRING" id="572479.Hprae_1322"/>
<evidence type="ECO:0000256" key="1">
    <source>
        <dbReference type="ARBA" id="ARBA00004651"/>
    </source>
</evidence>
<feature type="transmembrane region" description="Helical" evidence="7">
    <location>
        <begin position="272"/>
        <end position="290"/>
    </location>
</feature>
<evidence type="ECO:0000256" key="5">
    <source>
        <dbReference type="ARBA" id="ARBA00022989"/>
    </source>
</evidence>
<evidence type="ECO:0000256" key="4">
    <source>
        <dbReference type="ARBA" id="ARBA00022692"/>
    </source>
</evidence>
<evidence type="ECO:0000256" key="2">
    <source>
        <dbReference type="ARBA" id="ARBA00008335"/>
    </source>
</evidence>
<dbReference type="HOGENOM" id="CLU_055429_1_0_9"/>
<feature type="transmembrane region" description="Helical" evidence="7">
    <location>
        <begin position="160"/>
        <end position="178"/>
    </location>
</feature>
<accession>E3DMW6</accession>
<evidence type="ECO:0000313" key="9">
    <source>
        <dbReference type="EMBL" id="ADO77455.1"/>
    </source>
</evidence>
<feature type="transmembrane region" description="Helical" evidence="7">
    <location>
        <begin position="98"/>
        <end position="119"/>
    </location>
</feature>
<proteinExistence type="inferred from homology"/>
<dbReference type="InterPro" id="IPR011701">
    <property type="entry name" value="MFS"/>
</dbReference>
<evidence type="ECO:0000256" key="7">
    <source>
        <dbReference type="SAM" id="Phobius"/>
    </source>
</evidence>
<dbReference type="Proteomes" id="UP000006866">
    <property type="component" value="Chromosome"/>
</dbReference>
<dbReference type="SUPFAM" id="SSF103473">
    <property type="entry name" value="MFS general substrate transporter"/>
    <property type="match status" value="1"/>
</dbReference>
<dbReference type="GO" id="GO:0005886">
    <property type="term" value="C:plasma membrane"/>
    <property type="evidence" value="ECO:0007669"/>
    <property type="project" value="UniProtKB-SubCell"/>
</dbReference>
<keyword evidence="10" id="KW-1185">Reference proteome</keyword>
<gene>
    <name evidence="9" type="ordered locus">Hprae_1322</name>
</gene>
<evidence type="ECO:0000256" key="3">
    <source>
        <dbReference type="ARBA" id="ARBA00022448"/>
    </source>
</evidence>